<dbReference type="GO" id="GO:0015288">
    <property type="term" value="F:porin activity"/>
    <property type="evidence" value="ECO:0007669"/>
    <property type="project" value="InterPro"/>
</dbReference>
<dbReference type="RefSeq" id="WP_264328320.1">
    <property type="nucleotide sequence ID" value="NZ_JADEXQ010000237.1"/>
</dbReference>
<evidence type="ECO:0000256" key="3">
    <source>
        <dbReference type="SAM" id="Coils"/>
    </source>
</evidence>
<proteinExistence type="inferred from homology"/>
<comment type="similarity">
    <text evidence="1 2">Belongs to the OprB family.</text>
</comment>
<gene>
    <name evidence="5" type="ORF">IQ266_27745</name>
</gene>
<keyword evidence="3" id="KW-0175">Coiled coil</keyword>
<evidence type="ECO:0000313" key="5">
    <source>
        <dbReference type="EMBL" id="MBE9033525.1"/>
    </source>
</evidence>
<dbReference type="Pfam" id="PF00395">
    <property type="entry name" value="SLH"/>
    <property type="match status" value="1"/>
</dbReference>
<protein>
    <submittedName>
        <fullName evidence="5">Carbohydrate porin</fullName>
    </submittedName>
</protein>
<dbReference type="InterPro" id="IPR051465">
    <property type="entry name" value="Cell_Envelope_Struct_Comp"/>
</dbReference>
<dbReference type="GO" id="GO:0008643">
    <property type="term" value="P:carbohydrate transport"/>
    <property type="evidence" value="ECO:0007669"/>
    <property type="project" value="InterPro"/>
</dbReference>
<dbReference type="Pfam" id="PF04966">
    <property type="entry name" value="OprB"/>
    <property type="match status" value="1"/>
</dbReference>
<dbReference type="InterPro" id="IPR038673">
    <property type="entry name" value="OprB_sf"/>
</dbReference>
<dbReference type="PANTHER" id="PTHR43308:SF1">
    <property type="entry name" value="OUTER MEMBRANE PROTEIN ALPHA"/>
    <property type="match status" value="1"/>
</dbReference>
<comment type="caution">
    <text evidence="5">The sequence shown here is derived from an EMBL/GenBank/DDBJ whole genome shotgun (WGS) entry which is preliminary data.</text>
</comment>
<dbReference type="InterPro" id="IPR007049">
    <property type="entry name" value="Carb-sel_porin_OprB"/>
</dbReference>
<organism evidence="5 6">
    <name type="scientific">Romeriopsis navalis LEGE 11480</name>
    <dbReference type="NCBI Taxonomy" id="2777977"/>
    <lineage>
        <taxon>Bacteria</taxon>
        <taxon>Bacillati</taxon>
        <taxon>Cyanobacteriota</taxon>
        <taxon>Cyanophyceae</taxon>
        <taxon>Leptolyngbyales</taxon>
        <taxon>Leptolyngbyaceae</taxon>
        <taxon>Romeriopsis</taxon>
        <taxon>Romeriopsis navalis</taxon>
    </lineage>
</organism>
<name>A0A928VS69_9CYAN</name>
<feature type="domain" description="SLH" evidence="4">
    <location>
        <begin position="6"/>
        <end position="70"/>
    </location>
</feature>
<feature type="non-terminal residue" evidence="5">
    <location>
        <position position="1"/>
    </location>
</feature>
<dbReference type="PROSITE" id="PS51272">
    <property type="entry name" value="SLH"/>
    <property type="match status" value="1"/>
</dbReference>
<dbReference type="PANTHER" id="PTHR43308">
    <property type="entry name" value="OUTER MEMBRANE PROTEIN ALPHA-RELATED"/>
    <property type="match status" value="1"/>
</dbReference>
<accession>A0A928VS69</accession>
<evidence type="ECO:0000259" key="4">
    <source>
        <dbReference type="PROSITE" id="PS51272"/>
    </source>
</evidence>
<dbReference type="GO" id="GO:0016020">
    <property type="term" value="C:membrane"/>
    <property type="evidence" value="ECO:0007669"/>
    <property type="project" value="InterPro"/>
</dbReference>
<dbReference type="Proteomes" id="UP000625316">
    <property type="component" value="Unassembled WGS sequence"/>
</dbReference>
<dbReference type="InterPro" id="IPR047684">
    <property type="entry name" value="Por_som-like"/>
</dbReference>
<sequence>MSSVTSVSQLSDVRPTDWAFQALQSLVERYGCIAGYPDKTYRGNRAMTRYEFAAGLNACMDRVNELIAAATNDMASKQDLATLQKLQEDFAAELAQLRGQVDAVEAKVATIEKQQFSTTTKLKGEVIFAVSGLLGGTDVAGTNRQAVRTGSPDATTDPIDDNTIFSNRARLNFDSSFTGKDRLRVRLQARNTPSFGGASGTNMARLGFDGDGGNNVEVSKLFYRFPVGKNLKFQVDAFAASFHNGLITPVTPFKSSGSGSTFRFGRFTPNIRPGAAEGAGLQARYKFNQQFALELGYLVDDDSNSPVDKAGIFDGNNKFIAQIVAKPVKNLTVAATYGRAYYQGGDVNVTGSMGSNFARRPFGSGTATRTNEFAGQLSYKLSKQLEVGGWYGVQLADQVIGSQDATVTNWMAWVAAKDFGKKGSRLGLQFGMPPKVTSVGGGLARAGRDDDTSYHLEATYKYNLNKKIAITPGLAVIFNPEHNSNNDTIFVGTIRTTFKF</sequence>
<dbReference type="InterPro" id="IPR001119">
    <property type="entry name" value="SLH_dom"/>
</dbReference>
<feature type="coiled-coil region" evidence="3">
    <location>
        <begin position="80"/>
        <end position="114"/>
    </location>
</feature>
<dbReference type="AlphaFoldDB" id="A0A928VS69"/>
<dbReference type="SUPFAM" id="SSF56935">
    <property type="entry name" value="Porins"/>
    <property type="match status" value="1"/>
</dbReference>
<dbReference type="NCBIfam" id="NF033921">
    <property type="entry name" value="por_somb"/>
    <property type="match status" value="1"/>
</dbReference>
<evidence type="ECO:0000256" key="1">
    <source>
        <dbReference type="ARBA" id="ARBA00008769"/>
    </source>
</evidence>
<dbReference type="Gene3D" id="2.40.160.180">
    <property type="entry name" value="Carbohydrate-selective porin OprB"/>
    <property type="match status" value="1"/>
</dbReference>
<evidence type="ECO:0000313" key="6">
    <source>
        <dbReference type="Proteomes" id="UP000625316"/>
    </source>
</evidence>
<reference evidence="5" key="1">
    <citation type="submission" date="2020-10" db="EMBL/GenBank/DDBJ databases">
        <authorList>
            <person name="Castelo-Branco R."/>
            <person name="Eusebio N."/>
            <person name="Adriana R."/>
            <person name="Vieira A."/>
            <person name="Brugerolle De Fraissinette N."/>
            <person name="Rezende De Castro R."/>
            <person name="Schneider M.P."/>
            <person name="Vasconcelos V."/>
            <person name="Leao P.N."/>
        </authorList>
    </citation>
    <scope>NUCLEOTIDE SEQUENCE</scope>
    <source>
        <strain evidence="5">LEGE 11480</strain>
    </source>
</reference>
<evidence type="ECO:0000256" key="2">
    <source>
        <dbReference type="RuleBase" id="RU363072"/>
    </source>
</evidence>
<keyword evidence="6" id="KW-1185">Reference proteome</keyword>
<dbReference type="EMBL" id="JADEXQ010000237">
    <property type="protein sequence ID" value="MBE9033525.1"/>
    <property type="molecule type" value="Genomic_DNA"/>
</dbReference>